<sequence>MPTYEYQCHACGHQFERFQGINDAPVASCPECQGNVRRLLSGGGGVIVKGGASAHASQCGREQPCCGRTKRCESPSCHH</sequence>
<gene>
    <name evidence="2" type="ORF">U14_01214</name>
</gene>
<dbReference type="AlphaFoldDB" id="A0A0S6VRP5"/>
<dbReference type="PANTHER" id="PTHR34404">
    <property type="entry name" value="REGULATORY PROTEIN, FMDB FAMILY"/>
    <property type="match status" value="1"/>
</dbReference>
<dbReference type="Pfam" id="PF09723">
    <property type="entry name" value="Zn_ribbon_8"/>
    <property type="match status" value="1"/>
</dbReference>
<organism evidence="2 3">
    <name type="scientific">Candidatus Moduliflexus flocculans</name>
    <dbReference type="NCBI Taxonomy" id="1499966"/>
    <lineage>
        <taxon>Bacteria</taxon>
        <taxon>Candidatus Moduliflexota</taxon>
        <taxon>Candidatus Moduliflexia</taxon>
        <taxon>Candidatus Moduliflexales</taxon>
        <taxon>Candidatus Moduliflexaceae</taxon>
    </lineage>
</organism>
<dbReference type="Proteomes" id="UP000030700">
    <property type="component" value="Unassembled WGS sequence"/>
</dbReference>
<accession>A0A0S6VRP5</accession>
<evidence type="ECO:0000313" key="3">
    <source>
        <dbReference type="Proteomes" id="UP000030700"/>
    </source>
</evidence>
<feature type="domain" description="Putative regulatory protein FmdB zinc ribbon" evidence="1">
    <location>
        <begin position="1"/>
        <end position="41"/>
    </location>
</feature>
<evidence type="ECO:0000313" key="2">
    <source>
        <dbReference type="EMBL" id="GAK49989.1"/>
    </source>
</evidence>
<keyword evidence="3" id="KW-1185">Reference proteome</keyword>
<dbReference type="NCBIfam" id="TIGR02605">
    <property type="entry name" value="CxxC_CxxC_SSSS"/>
    <property type="match status" value="1"/>
</dbReference>
<dbReference type="EMBL" id="DF820455">
    <property type="protein sequence ID" value="GAK49989.1"/>
    <property type="molecule type" value="Genomic_DNA"/>
</dbReference>
<name>A0A0S6VRP5_9BACT</name>
<dbReference type="HOGENOM" id="CLU_136025_3_1_0"/>
<dbReference type="InterPro" id="IPR013429">
    <property type="entry name" value="Regulatory_FmdB_Zinc_ribbon"/>
</dbReference>
<reference evidence="2 3" key="1">
    <citation type="journal article" date="2015" name="PeerJ">
        <title>First genomic representation of candidate bacterial phylum KSB3 points to enhanced environmental sensing as a trigger of wastewater bulking.</title>
        <authorList>
            <person name="Sekiguchi Y."/>
            <person name="Ohashi A."/>
            <person name="Parks D.H."/>
            <person name="Yamauchi T."/>
            <person name="Tyson G.W."/>
            <person name="Hugenholtz P."/>
        </authorList>
    </citation>
    <scope>NUCLEOTIDE SEQUENCE [LARGE SCALE GENOMIC DNA]</scope>
</reference>
<dbReference type="SMART" id="SM00834">
    <property type="entry name" value="CxxC_CXXC_SSSS"/>
    <property type="match status" value="1"/>
</dbReference>
<dbReference type="PANTHER" id="PTHR34404:SF2">
    <property type="entry name" value="CONSERVED SERINE RICH PROTEIN"/>
    <property type="match status" value="1"/>
</dbReference>
<dbReference type="STRING" id="1499966.U14_01214"/>
<evidence type="ECO:0000259" key="1">
    <source>
        <dbReference type="SMART" id="SM00834"/>
    </source>
</evidence>
<proteinExistence type="predicted"/>
<protein>
    <submittedName>
        <fullName evidence="2">Hypothetical cytosolic protein</fullName>
    </submittedName>
</protein>